<dbReference type="AlphaFoldDB" id="A0A166RI40"/>
<proteinExistence type="predicted"/>
<dbReference type="GO" id="GO:0004497">
    <property type="term" value="F:monooxygenase activity"/>
    <property type="evidence" value="ECO:0007669"/>
    <property type="project" value="InterPro"/>
</dbReference>
<gene>
    <name evidence="1" type="ORF">CT0861_08768</name>
</gene>
<dbReference type="InterPro" id="IPR036396">
    <property type="entry name" value="Cyt_P450_sf"/>
</dbReference>
<dbReference type="Proteomes" id="UP000076552">
    <property type="component" value="Unassembled WGS sequence"/>
</dbReference>
<comment type="caution">
    <text evidence="1">The sequence shown here is derived from an EMBL/GenBank/DDBJ whole genome shotgun (WGS) entry which is preliminary data.</text>
</comment>
<dbReference type="GO" id="GO:0005506">
    <property type="term" value="F:iron ion binding"/>
    <property type="evidence" value="ECO:0007669"/>
    <property type="project" value="InterPro"/>
</dbReference>
<sequence>MERDASWCLAKRAQRWHSSCQPDIESMHHDERIWGLDALEFCTDRFSKLTQDQKDAYMLSGIGKNVCIAISSFGRKVIRHWWLYFLHGSV</sequence>
<organism evidence="1 2">
    <name type="scientific">Colletotrichum tofieldiae</name>
    <dbReference type="NCBI Taxonomy" id="708197"/>
    <lineage>
        <taxon>Eukaryota</taxon>
        <taxon>Fungi</taxon>
        <taxon>Dikarya</taxon>
        <taxon>Ascomycota</taxon>
        <taxon>Pezizomycotina</taxon>
        <taxon>Sordariomycetes</taxon>
        <taxon>Hypocreomycetidae</taxon>
        <taxon>Glomerellales</taxon>
        <taxon>Glomerellaceae</taxon>
        <taxon>Colletotrichum</taxon>
        <taxon>Colletotrichum spaethianum species complex</taxon>
    </lineage>
</organism>
<protein>
    <submittedName>
        <fullName evidence="1">Cytochrome P450</fullName>
    </submittedName>
</protein>
<accession>A0A166RI40</accession>
<dbReference type="SUPFAM" id="SSF48264">
    <property type="entry name" value="Cytochrome P450"/>
    <property type="match status" value="1"/>
</dbReference>
<reference evidence="1 2" key="1">
    <citation type="submission" date="2015-06" db="EMBL/GenBank/DDBJ databases">
        <title>Survival trade-offs in plant roots during colonization by closely related pathogenic and mutualistic fungi.</title>
        <authorList>
            <person name="Hacquard S."/>
            <person name="Kracher B."/>
            <person name="Hiruma K."/>
            <person name="Weinman A."/>
            <person name="Muench P."/>
            <person name="Garrido Oter R."/>
            <person name="Ver Loren van Themaat E."/>
            <person name="Dallerey J.-F."/>
            <person name="Damm U."/>
            <person name="Henrissat B."/>
            <person name="Lespinet O."/>
            <person name="Thon M."/>
            <person name="Kemen E."/>
            <person name="McHardy A.C."/>
            <person name="Schulze-Lefert P."/>
            <person name="O'Connell R.J."/>
        </authorList>
    </citation>
    <scope>NUCLEOTIDE SEQUENCE [LARGE SCALE GENOMIC DNA]</scope>
    <source>
        <strain evidence="1 2">0861</strain>
    </source>
</reference>
<name>A0A166RI40_9PEZI</name>
<dbReference type="GO" id="GO:0020037">
    <property type="term" value="F:heme binding"/>
    <property type="evidence" value="ECO:0007669"/>
    <property type="project" value="InterPro"/>
</dbReference>
<dbReference type="GO" id="GO:0016705">
    <property type="term" value="F:oxidoreductase activity, acting on paired donors, with incorporation or reduction of molecular oxygen"/>
    <property type="evidence" value="ECO:0007669"/>
    <property type="project" value="InterPro"/>
</dbReference>
<keyword evidence="2" id="KW-1185">Reference proteome</keyword>
<dbReference type="EMBL" id="LFIV01000110">
    <property type="protein sequence ID" value="KZL69286.1"/>
    <property type="molecule type" value="Genomic_DNA"/>
</dbReference>
<evidence type="ECO:0000313" key="1">
    <source>
        <dbReference type="EMBL" id="KZL69286.1"/>
    </source>
</evidence>
<dbReference type="Gene3D" id="1.10.630.10">
    <property type="entry name" value="Cytochrome P450"/>
    <property type="match status" value="1"/>
</dbReference>
<dbReference type="STRING" id="708197.A0A166RI40"/>
<evidence type="ECO:0000313" key="2">
    <source>
        <dbReference type="Proteomes" id="UP000076552"/>
    </source>
</evidence>